<feature type="compositionally biased region" description="Basic and acidic residues" evidence="1">
    <location>
        <begin position="71"/>
        <end position="80"/>
    </location>
</feature>
<feature type="region of interest" description="Disordered" evidence="1">
    <location>
        <begin position="1"/>
        <end position="80"/>
    </location>
</feature>
<evidence type="ECO:0000313" key="2">
    <source>
        <dbReference type="EMBL" id="CAF1614831.1"/>
    </source>
</evidence>
<accession>A0A816C202</accession>
<evidence type="ECO:0000313" key="3">
    <source>
        <dbReference type="EMBL" id="CAF4618300.1"/>
    </source>
</evidence>
<feature type="compositionally biased region" description="Basic residues" evidence="1">
    <location>
        <begin position="60"/>
        <end position="70"/>
    </location>
</feature>
<feature type="compositionally biased region" description="Acidic residues" evidence="1">
    <location>
        <begin position="35"/>
        <end position="46"/>
    </location>
</feature>
<reference evidence="2" key="1">
    <citation type="submission" date="2021-02" db="EMBL/GenBank/DDBJ databases">
        <authorList>
            <person name="Nowell W R."/>
        </authorList>
    </citation>
    <scope>NUCLEOTIDE SEQUENCE</scope>
</reference>
<evidence type="ECO:0000313" key="5">
    <source>
        <dbReference type="Proteomes" id="UP000663834"/>
    </source>
</evidence>
<proteinExistence type="predicted"/>
<protein>
    <submittedName>
        <fullName evidence="2">Uncharacterized protein</fullName>
    </submittedName>
</protein>
<dbReference type="OrthoDB" id="285729at2759"/>
<dbReference type="EMBL" id="CAJNOW010012797">
    <property type="protein sequence ID" value="CAF1614831.1"/>
    <property type="molecule type" value="Genomic_DNA"/>
</dbReference>
<feature type="non-terminal residue" evidence="2">
    <location>
        <position position="1"/>
    </location>
</feature>
<organism evidence="2 5">
    <name type="scientific">Rotaria magnacalcarata</name>
    <dbReference type="NCBI Taxonomy" id="392030"/>
    <lineage>
        <taxon>Eukaryota</taxon>
        <taxon>Metazoa</taxon>
        <taxon>Spiralia</taxon>
        <taxon>Gnathifera</taxon>
        <taxon>Rotifera</taxon>
        <taxon>Eurotatoria</taxon>
        <taxon>Bdelloidea</taxon>
        <taxon>Philodinida</taxon>
        <taxon>Philodinidae</taxon>
        <taxon>Rotaria</taxon>
    </lineage>
</organism>
<dbReference type="Proteomes" id="UP000681720">
    <property type="component" value="Unassembled WGS sequence"/>
</dbReference>
<feature type="compositionally biased region" description="Basic and acidic residues" evidence="1">
    <location>
        <begin position="1"/>
        <end position="28"/>
    </location>
</feature>
<dbReference type="AlphaFoldDB" id="A0A816C202"/>
<dbReference type="Proteomes" id="UP000681967">
    <property type="component" value="Unassembled WGS sequence"/>
</dbReference>
<dbReference type="Proteomes" id="UP000663834">
    <property type="component" value="Unassembled WGS sequence"/>
</dbReference>
<evidence type="ECO:0000313" key="4">
    <source>
        <dbReference type="EMBL" id="CAF4934159.1"/>
    </source>
</evidence>
<name>A0A816C202_9BILA</name>
<dbReference type="EMBL" id="CAJOBH010102109">
    <property type="protein sequence ID" value="CAF4618300.1"/>
    <property type="molecule type" value="Genomic_DNA"/>
</dbReference>
<gene>
    <name evidence="3" type="ORF">BYL167_LOCUS40850</name>
    <name evidence="4" type="ORF">GIL414_LOCUS53465</name>
    <name evidence="2" type="ORF">KQP761_LOCUS23872</name>
</gene>
<dbReference type="EMBL" id="CAJOBJ010185462">
    <property type="protein sequence ID" value="CAF4934159.1"/>
    <property type="molecule type" value="Genomic_DNA"/>
</dbReference>
<feature type="non-terminal residue" evidence="2">
    <location>
        <position position="80"/>
    </location>
</feature>
<sequence length="80" mass="9374">ALVHDIKKSFPIPKTKDLVNPKNLEKFIKQQQEISDNDDDDDDDNNNDYPSIPMIDTTEKKKKQRKPTKVHIRDEIEKDA</sequence>
<evidence type="ECO:0000256" key="1">
    <source>
        <dbReference type="SAM" id="MobiDB-lite"/>
    </source>
</evidence>
<comment type="caution">
    <text evidence="2">The sequence shown here is derived from an EMBL/GenBank/DDBJ whole genome shotgun (WGS) entry which is preliminary data.</text>
</comment>